<evidence type="ECO:0000256" key="2">
    <source>
        <dbReference type="ARBA" id="ARBA00007069"/>
    </source>
</evidence>
<dbReference type="PANTHER" id="PTHR43848">
    <property type="entry name" value="PUTRESCINE TRANSPORT SYSTEM PERMEASE PROTEIN POTI"/>
    <property type="match status" value="1"/>
</dbReference>
<dbReference type="RefSeq" id="WP_177114006.1">
    <property type="nucleotide sequence ID" value="NZ_JACARF010000015.1"/>
</dbReference>
<evidence type="ECO:0000259" key="9">
    <source>
        <dbReference type="PROSITE" id="PS50928"/>
    </source>
</evidence>
<feature type="transmembrane region" description="Helical" evidence="8">
    <location>
        <begin position="101"/>
        <end position="122"/>
    </location>
</feature>
<dbReference type="EMBL" id="JACARF010000015">
    <property type="protein sequence ID" value="NWE76505.1"/>
    <property type="molecule type" value="Genomic_DNA"/>
</dbReference>
<dbReference type="GO" id="GO:0055085">
    <property type="term" value="P:transmembrane transport"/>
    <property type="evidence" value="ECO:0007669"/>
    <property type="project" value="InterPro"/>
</dbReference>
<feature type="transmembrane region" description="Helical" evidence="8">
    <location>
        <begin position="12"/>
        <end position="38"/>
    </location>
</feature>
<keyword evidence="3 8" id="KW-0813">Transport</keyword>
<dbReference type="InterPro" id="IPR035906">
    <property type="entry name" value="MetI-like_sf"/>
</dbReference>
<comment type="similarity">
    <text evidence="2">Belongs to the binding-protein-dependent transport system permease family. CysTW subfamily.</text>
</comment>
<dbReference type="PROSITE" id="PS50928">
    <property type="entry name" value="ABC_TM1"/>
    <property type="match status" value="1"/>
</dbReference>
<evidence type="ECO:0000256" key="3">
    <source>
        <dbReference type="ARBA" id="ARBA00022448"/>
    </source>
</evidence>
<evidence type="ECO:0000256" key="4">
    <source>
        <dbReference type="ARBA" id="ARBA00022475"/>
    </source>
</evidence>
<keyword evidence="4" id="KW-1003">Cell membrane</keyword>
<comment type="subcellular location">
    <subcellularLocation>
        <location evidence="1 8">Cell membrane</location>
        <topology evidence="1 8">Multi-pass membrane protein</topology>
    </subcellularLocation>
</comment>
<reference evidence="10 11" key="1">
    <citation type="submission" date="2020-04" db="EMBL/GenBank/DDBJ databases">
        <title>Molecular characterization of pseudomonads from Agaricus bisporus reveal novel blotch 2 pathogens in Western Europe.</title>
        <authorList>
            <person name="Taparia T."/>
            <person name="Krijger M."/>
            <person name="Haynes E."/>
            <person name="Elpinstone J.G."/>
            <person name="Noble R."/>
            <person name="Van Der Wolf J."/>
        </authorList>
    </citation>
    <scope>NUCLEOTIDE SEQUENCE [LARGE SCALE GENOMIC DNA]</scope>
    <source>
        <strain evidence="10 11">IPO3781</strain>
    </source>
</reference>
<evidence type="ECO:0000313" key="10">
    <source>
        <dbReference type="EMBL" id="NWE76505.1"/>
    </source>
</evidence>
<evidence type="ECO:0000256" key="6">
    <source>
        <dbReference type="ARBA" id="ARBA00022989"/>
    </source>
</evidence>
<keyword evidence="6 8" id="KW-1133">Transmembrane helix</keyword>
<feature type="transmembrane region" description="Helical" evidence="8">
    <location>
        <begin position="70"/>
        <end position="89"/>
    </location>
</feature>
<evidence type="ECO:0000313" key="11">
    <source>
        <dbReference type="Proteomes" id="UP000537188"/>
    </source>
</evidence>
<evidence type="ECO:0000256" key="8">
    <source>
        <dbReference type="RuleBase" id="RU363032"/>
    </source>
</evidence>
<dbReference type="GO" id="GO:0005886">
    <property type="term" value="C:plasma membrane"/>
    <property type="evidence" value="ECO:0007669"/>
    <property type="project" value="UniProtKB-SubCell"/>
</dbReference>
<evidence type="ECO:0000256" key="5">
    <source>
        <dbReference type="ARBA" id="ARBA00022692"/>
    </source>
</evidence>
<feature type="transmembrane region" description="Helical" evidence="8">
    <location>
        <begin position="235"/>
        <end position="257"/>
    </location>
</feature>
<feature type="transmembrane region" description="Helical" evidence="8">
    <location>
        <begin position="134"/>
        <end position="153"/>
    </location>
</feature>
<dbReference type="SUPFAM" id="SSF161098">
    <property type="entry name" value="MetI-like"/>
    <property type="match status" value="1"/>
</dbReference>
<dbReference type="Pfam" id="PF00528">
    <property type="entry name" value="BPD_transp_1"/>
    <property type="match status" value="1"/>
</dbReference>
<keyword evidence="5 8" id="KW-0812">Transmembrane</keyword>
<dbReference type="AlphaFoldDB" id="A0A7Y8FBU1"/>
<comment type="caution">
    <text evidence="10">The sequence shown here is derived from an EMBL/GenBank/DDBJ whole genome shotgun (WGS) entry which is preliminary data.</text>
</comment>
<evidence type="ECO:0000256" key="1">
    <source>
        <dbReference type="ARBA" id="ARBA00004651"/>
    </source>
</evidence>
<dbReference type="CDD" id="cd06261">
    <property type="entry name" value="TM_PBP2"/>
    <property type="match status" value="1"/>
</dbReference>
<dbReference type="InterPro" id="IPR051789">
    <property type="entry name" value="Bact_Polyamine_Transport"/>
</dbReference>
<feature type="domain" description="ABC transmembrane type-1" evidence="9">
    <location>
        <begin position="66"/>
        <end position="256"/>
    </location>
</feature>
<sequence length="265" mass="29004">MTLMERVTLTVLWVIGVLAFAVLYAPAAIVVTLSFFSIKNHQIDWSDFSLQWYGKFAENTQLLESLGNSLLVGACAVVGATVISLALAYYMKTGARKGQKYIEFVIFLPFVLPAIITGISLLVAFREAGLERSLVTVTIGHVVLILAVIYRMIMIRLDTLEDSQIEGSLDLGANGFETFIYIVFPQLRSALVTSSLLAFALSFDETLVTFFLVGGDSTLPMRLWAMMRTGFTPEINALVSVVLCVTLVCAALGALSLRQSIERKA</sequence>
<dbReference type="PANTHER" id="PTHR43848:SF2">
    <property type="entry name" value="PUTRESCINE TRANSPORT SYSTEM PERMEASE PROTEIN POTI"/>
    <property type="match status" value="1"/>
</dbReference>
<name>A0A7Y8FBU1_9PSED</name>
<gene>
    <name evidence="10" type="ORF">HX828_13130</name>
</gene>
<proteinExistence type="inferred from homology"/>
<dbReference type="Gene3D" id="1.10.3720.10">
    <property type="entry name" value="MetI-like"/>
    <property type="match status" value="1"/>
</dbReference>
<dbReference type="Proteomes" id="UP000537188">
    <property type="component" value="Unassembled WGS sequence"/>
</dbReference>
<keyword evidence="7 8" id="KW-0472">Membrane</keyword>
<protein>
    <submittedName>
        <fullName evidence="10">ABC transporter permease</fullName>
    </submittedName>
</protein>
<dbReference type="InterPro" id="IPR000515">
    <property type="entry name" value="MetI-like"/>
</dbReference>
<accession>A0A7Y8FBU1</accession>
<feature type="transmembrane region" description="Helical" evidence="8">
    <location>
        <begin position="196"/>
        <end position="215"/>
    </location>
</feature>
<evidence type="ECO:0000256" key="7">
    <source>
        <dbReference type="ARBA" id="ARBA00023136"/>
    </source>
</evidence>
<organism evidence="10 11">
    <name type="scientific">Pseudomonas yamanorum</name>
    <dbReference type="NCBI Taxonomy" id="515393"/>
    <lineage>
        <taxon>Bacteria</taxon>
        <taxon>Pseudomonadati</taxon>
        <taxon>Pseudomonadota</taxon>
        <taxon>Gammaproteobacteria</taxon>
        <taxon>Pseudomonadales</taxon>
        <taxon>Pseudomonadaceae</taxon>
        <taxon>Pseudomonas</taxon>
    </lineage>
</organism>